<dbReference type="GO" id="GO:0002098">
    <property type="term" value="P:tRNA wobble uridine modification"/>
    <property type="evidence" value="ECO:0007669"/>
    <property type="project" value="InterPro"/>
</dbReference>
<dbReference type="InterPro" id="IPR001763">
    <property type="entry name" value="Rhodanese-like_dom"/>
</dbReference>
<feature type="domain" description="Rhodanese" evidence="2">
    <location>
        <begin position="23"/>
        <end position="140"/>
    </location>
</feature>
<gene>
    <name evidence="3" type="ordered locus">Pnuc_0816</name>
</gene>
<dbReference type="KEGG" id="pnu:Pnuc_0816"/>
<keyword evidence="4" id="KW-1185">Reference proteome</keyword>
<dbReference type="InterPro" id="IPR036873">
    <property type="entry name" value="Rhodanese-like_dom_sf"/>
</dbReference>
<keyword evidence="1" id="KW-0711">Selenium</keyword>
<dbReference type="PROSITE" id="PS50206">
    <property type="entry name" value="RHODANESE_3"/>
    <property type="match status" value="1"/>
</dbReference>
<dbReference type="Pfam" id="PF00581">
    <property type="entry name" value="Rhodanese"/>
    <property type="match status" value="1"/>
</dbReference>
<reference evidence="3 4" key="1">
    <citation type="journal article" date="2012" name="Stand. Genomic Sci.">
        <title>Complete genome sequence of Polynucleobacter necessarius subsp. asymbioticus type strain (QLW-P1DMWA-1(T)).</title>
        <authorList>
            <person name="Meincke L."/>
            <person name="Copeland A."/>
            <person name="Lapidus A."/>
            <person name="Lucas S."/>
            <person name="Berry K.W."/>
            <person name="Del Rio T.G."/>
            <person name="Hammon N."/>
            <person name="Dalin E."/>
            <person name="Tice H."/>
            <person name="Pitluck S."/>
            <person name="Richardson P."/>
            <person name="Bruce D."/>
            <person name="Goodwin L."/>
            <person name="Han C."/>
            <person name="Tapia R."/>
            <person name="Detter J.C."/>
            <person name="Schmutz J."/>
            <person name="Brettin T."/>
            <person name="Larimer F."/>
            <person name="Land M."/>
            <person name="Hauser L."/>
            <person name="Kyrpides N.C."/>
            <person name="Ivanova N."/>
            <person name="Goker M."/>
            <person name="Woyke T."/>
            <person name="Wu Q.L."/>
            <person name="Pockl M."/>
            <person name="Hahn M.W."/>
            <person name="Klenk H.P."/>
        </authorList>
    </citation>
    <scope>NUCLEOTIDE SEQUENCE [LARGE SCALE GENOMIC DNA]</scope>
    <source>
        <strain evidence="4">DSM 18221 / CIP 109841 / QLW-P1DMWA-1</strain>
    </source>
</reference>
<dbReference type="AlphaFoldDB" id="A4SX20"/>
<dbReference type="InterPro" id="IPR017582">
    <property type="entry name" value="SelU"/>
</dbReference>
<dbReference type="Gene3D" id="3.40.50.300">
    <property type="entry name" value="P-loop containing nucleotide triphosphate hydrolases"/>
    <property type="match status" value="1"/>
</dbReference>
<evidence type="ECO:0000313" key="4">
    <source>
        <dbReference type="Proteomes" id="UP000000231"/>
    </source>
</evidence>
<dbReference type="SMART" id="SM00450">
    <property type="entry name" value="RHOD"/>
    <property type="match status" value="1"/>
</dbReference>
<dbReference type="HOGENOM" id="CLU_043456_0_1_4"/>
<dbReference type="SUPFAM" id="SSF52821">
    <property type="entry name" value="Rhodanese/Cell cycle control phosphatase"/>
    <property type="match status" value="1"/>
</dbReference>
<dbReference type="Proteomes" id="UP000000231">
    <property type="component" value="Chromosome"/>
</dbReference>
<dbReference type="SUPFAM" id="SSF52540">
    <property type="entry name" value="P-loop containing nucleoside triphosphate hydrolases"/>
    <property type="match status" value="1"/>
</dbReference>
<dbReference type="NCBIfam" id="TIGR03167">
    <property type="entry name" value="tRNA_sel_U_synt"/>
    <property type="match status" value="1"/>
</dbReference>
<dbReference type="PANTHER" id="PTHR30401">
    <property type="entry name" value="TRNA 2-SELENOURIDINE SYNTHASE"/>
    <property type="match status" value="1"/>
</dbReference>
<dbReference type="Pfam" id="PF26341">
    <property type="entry name" value="AAA_SelU"/>
    <property type="match status" value="1"/>
</dbReference>
<accession>A4SX20</accession>
<dbReference type="eggNOG" id="COG2603">
    <property type="taxonomic scope" value="Bacteria"/>
</dbReference>
<organism evidence="3 4">
    <name type="scientific">Polynucleobacter asymbioticus (strain DSM 18221 / CIP 109841 / QLW-P1DMWA-1)</name>
    <name type="common">Polynucleobacter necessarius subsp. asymbioticus</name>
    <dbReference type="NCBI Taxonomy" id="312153"/>
    <lineage>
        <taxon>Bacteria</taxon>
        <taxon>Pseudomonadati</taxon>
        <taxon>Pseudomonadota</taxon>
        <taxon>Betaproteobacteria</taxon>
        <taxon>Burkholderiales</taxon>
        <taxon>Burkholderiaceae</taxon>
        <taxon>Polynucleobacter</taxon>
    </lineage>
</organism>
<dbReference type="PANTHER" id="PTHR30401:SF0">
    <property type="entry name" value="TRNA 2-SELENOURIDINE SYNTHASE"/>
    <property type="match status" value="1"/>
</dbReference>
<dbReference type="GO" id="GO:0043828">
    <property type="term" value="F:tRNA 2-selenouridine synthase activity"/>
    <property type="evidence" value="ECO:0007669"/>
    <property type="project" value="InterPro"/>
</dbReference>
<sequence length="365" mass="41154">MQPSNPHILKLDQFLTELNQFDLVIDVRSPAEFALDHIPGAVNYPVLSNEERIQIGTLYKQVSPFAAKKLGAALVSRNIANHLENHLLDLPREWRPLIYCWRGGERSGAFTHILNRIGWKAKQLEGGYQGFRRTVIDGLEEAAKQYTFLVVCGMTGSGKTRILQEAQKLGAQVLDLEALAIHRGSVLGNEPNIEQPSQKAFETELWNAFRTLDPSKTVLVESESKKVGGVHIPDALMEKIRNGACIELRSSTQTRVSWLIREYHHFLSDTDNFKAKLALLTAHYGKVQIAKWNEAIDAGHFPELVEELLVKHYDPSYQSSIVRNFPQYKIENFVQLENDGDEAFAKAAKVIVMRIDSPICNLKSV</sequence>
<dbReference type="InterPro" id="IPR058840">
    <property type="entry name" value="AAA_SelU"/>
</dbReference>
<evidence type="ECO:0000313" key="3">
    <source>
        <dbReference type="EMBL" id="ABP34034.1"/>
    </source>
</evidence>
<dbReference type="InterPro" id="IPR027417">
    <property type="entry name" value="P-loop_NTPase"/>
</dbReference>
<dbReference type="NCBIfam" id="NF008752">
    <property type="entry name" value="PRK11784.1-4"/>
    <property type="match status" value="1"/>
</dbReference>
<dbReference type="RefSeq" id="WP_011902659.1">
    <property type="nucleotide sequence ID" value="NC_009379.1"/>
</dbReference>
<name>A4SX20_POLAQ</name>
<dbReference type="GeneID" id="31481177"/>
<dbReference type="NCBIfam" id="NF008750">
    <property type="entry name" value="PRK11784.1-2"/>
    <property type="match status" value="1"/>
</dbReference>
<dbReference type="Gene3D" id="3.40.250.10">
    <property type="entry name" value="Rhodanese-like domain"/>
    <property type="match status" value="1"/>
</dbReference>
<evidence type="ECO:0000256" key="1">
    <source>
        <dbReference type="ARBA" id="ARBA00023266"/>
    </source>
</evidence>
<evidence type="ECO:0000259" key="2">
    <source>
        <dbReference type="PROSITE" id="PS50206"/>
    </source>
</evidence>
<protein>
    <submittedName>
        <fullName evidence="3">Rhodanese domain protein</fullName>
    </submittedName>
</protein>
<dbReference type="EMBL" id="CP000655">
    <property type="protein sequence ID" value="ABP34034.1"/>
    <property type="molecule type" value="Genomic_DNA"/>
</dbReference>
<proteinExistence type="predicted"/>